<dbReference type="EMBL" id="JAAFGS010000001">
    <property type="protein sequence ID" value="NGZ74383.1"/>
    <property type="molecule type" value="Genomic_DNA"/>
</dbReference>
<dbReference type="SUPFAM" id="SSF55781">
    <property type="entry name" value="GAF domain-like"/>
    <property type="match status" value="1"/>
</dbReference>
<evidence type="ECO:0000256" key="1">
    <source>
        <dbReference type="ARBA" id="ARBA00023015"/>
    </source>
</evidence>
<name>A0ABX0F1V2_9BACL</name>
<dbReference type="SUPFAM" id="SSF46894">
    <property type="entry name" value="C-terminal effector domain of the bipartite response regulators"/>
    <property type="match status" value="1"/>
</dbReference>
<evidence type="ECO:0000256" key="2">
    <source>
        <dbReference type="ARBA" id="ARBA00023125"/>
    </source>
</evidence>
<dbReference type="InterPro" id="IPR000792">
    <property type="entry name" value="Tscrpt_reg_LuxR_C"/>
</dbReference>
<sequence>MDHTISRLSGKLHRVADNFPSPRAYRSACLSLLAGAVPFDGACFTGVDGDTGLSTGSVTDSAVEAIHPRLFDYEYRGDDYNRYNELASAKIPAAGLTLASGGQPERSSRFRDILAPAGFGDELRAVLTARGRRCGHLSLLRRQDRPPFTEDEVRLVAALLPQMAAYLRQAGFSDEEGSENPAGQPLPLPRESGVFVLSDRLRLLAANGSADSWLAVLRGAERIEPDVMPRPVRAVCARALSPSPQDGSPADQAAWVCVPVPGGGYVSIRASRMETPSVETQLAVTVERARPAEILPILSESFGLTEREREVVERIVQGLSGKEAALSLHMSEYTLQDHLKSVFRKTGTKSRRELVWRLYSRFS</sequence>
<evidence type="ECO:0000256" key="3">
    <source>
        <dbReference type="ARBA" id="ARBA00023163"/>
    </source>
</evidence>
<dbReference type="PANTHER" id="PTHR44688">
    <property type="entry name" value="DNA-BINDING TRANSCRIPTIONAL ACTIVATOR DEVR_DOSR"/>
    <property type="match status" value="1"/>
</dbReference>
<gene>
    <name evidence="5" type="ORF">GYN08_03565</name>
</gene>
<dbReference type="CDD" id="cd06170">
    <property type="entry name" value="LuxR_C_like"/>
    <property type="match status" value="1"/>
</dbReference>
<evidence type="ECO:0000313" key="6">
    <source>
        <dbReference type="Proteomes" id="UP000800303"/>
    </source>
</evidence>
<dbReference type="PROSITE" id="PS50043">
    <property type="entry name" value="HTH_LUXR_2"/>
    <property type="match status" value="1"/>
</dbReference>
<comment type="caution">
    <text evidence="5">The sequence shown here is derived from an EMBL/GenBank/DDBJ whole genome shotgun (WGS) entry which is preliminary data.</text>
</comment>
<organism evidence="5 6">
    <name type="scientific">Saccharibacillus alkalitolerans</name>
    <dbReference type="NCBI Taxonomy" id="2705290"/>
    <lineage>
        <taxon>Bacteria</taxon>
        <taxon>Bacillati</taxon>
        <taxon>Bacillota</taxon>
        <taxon>Bacilli</taxon>
        <taxon>Bacillales</taxon>
        <taxon>Paenibacillaceae</taxon>
        <taxon>Saccharibacillus</taxon>
    </lineage>
</organism>
<keyword evidence="3" id="KW-0804">Transcription</keyword>
<dbReference type="Gene3D" id="3.30.450.40">
    <property type="match status" value="1"/>
</dbReference>
<accession>A0ABX0F1V2</accession>
<dbReference type="InterPro" id="IPR016032">
    <property type="entry name" value="Sig_transdc_resp-reg_C-effctor"/>
</dbReference>
<dbReference type="PANTHER" id="PTHR44688:SF16">
    <property type="entry name" value="DNA-BINDING TRANSCRIPTIONAL ACTIVATOR DEVR_DOSR"/>
    <property type="match status" value="1"/>
</dbReference>
<evidence type="ECO:0000259" key="4">
    <source>
        <dbReference type="PROSITE" id="PS50043"/>
    </source>
</evidence>
<dbReference type="Pfam" id="PF00196">
    <property type="entry name" value="GerE"/>
    <property type="match status" value="1"/>
</dbReference>
<dbReference type="InterPro" id="IPR036388">
    <property type="entry name" value="WH-like_DNA-bd_sf"/>
</dbReference>
<dbReference type="SMART" id="SM00421">
    <property type="entry name" value="HTH_LUXR"/>
    <property type="match status" value="1"/>
</dbReference>
<keyword evidence="2" id="KW-0238">DNA-binding</keyword>
<protein>
    <submittedName>
        <fullName evidence="5">Helix-turn-helix transcriptional regulator</fullName>
    </submittedName>
</protein>
<dbReference type="InterPro" id="IPR029016">
    <property type="entry name" value="GAF-like_dom_sf"/>
</dbReference>
<dbReference type="Gene3D" id="1.10.10.10">
    <property type="entry name" value="Winged helix-like DNA-binding domain superfamily/Winged helix DNA-binding domain"/>
    <property type="match status" value="1"/>
</dbReference>
<dbReference type="RefSeq" id="WP_166272542.1">
    <property type="nucleotide sequence ID" value="NZ_JAAFGS010000001.1"/>
</dbReference>
<feature type="domain" description="HTH luxR-type" evidence="4">
    <location>
        <begin position="297"/>
        <end position="362"/>
    </location>
</feature>
<keyword evidence="6" id="KW-1185">Reference proteome</keyword>
<reference evidence="5 6" key="1">
    <citation type="submission" date="2020-01" db="EMBL/GenBank/DDBJ databases">
        <title>Polyphasic characterisation and genomic insights into a novel alkali tolerant bacterium VR-M41.</title>
        <authorList>
            <person name="Vemuluri V.R."/>
        </authorList>
    </citation>
    <scope>NUCLEOTIDE SEQUENCE [LARGE SCALE GENOMIC DNA]</scope>
    <source>
        <strain evidence="5 6">VR-M41</strain>
    </source>
</reference>
<evidence type="ECO:0000313" key="5">
    <source>
        <dbReference type="EMBL" id="NGZ74383.1"/>
    </source>
</evidence>
<proteinExistence type="predicted"/>
<keyword evidence="1" id="KW-0805">Transcription regulation</keyword>
<dbReference type="Proteomes" id="UP000800303">
    <property type="component" value="Unassembled WGS sequence"/>
</dbReference>
<dbReference type="PRINTS" id="PR00038">
    <property type="entry name" value="HTHLUXR"/>
</dbReference>